<dbReference type="InterPro" id="IPR024337">
    <property type="entry name" value="tRNA_splic_suSen54"/>
</dbReference>
<reference evidence="5" key="1">
    <citation type="journal article" date="2017" name="Nature">
        <title>The genome of Chenopodium quinoa.</title>
        <authorList>
            <person name="Jarvis D.E."/>
            <person name="Ho Y.S."/>
            <person name="Lightfoot D.J."/>
            <person name="Schmoeckel S.M."/>
            <person name="Li B."/>
            <person name="Borm T.J.A."/>
            <person name="Ohyanagi H."/>
            <person name="Mineta K."/>
            <person name="Michell C.T."/>
            <person name="Saber N."/>
            <person name="Kharbatia N.M."/>
            <person name="Rupper R.R."/>
            <person name="Sharp A.R."/>
            <person name="Dally N."/>
            <person name="Boughton B.A."/>
            <person name="Woo Y.H."/>
            <person name="Gao G."/>
            <person name="Schijlen E.G.W.M."/>
            <person name="Guo X."/>
            <person name="Momin A.A."/>
            <person name="Negrao S."/>
            <person name="Al-Babili S."/>
            <person name="Gehring C."/>
            <person name="Roessner U."/>
            <person name="Jung C."/>
            <person name="Murphy K."/>
            <person name="Arold S.T."/>
            <person name="Gojobori T."/>
            <person name="van der Linden C.G."/>
            <person name="van Loo E.N."/>
            <person name="Jellen E.N."/>
            <person name="Maughan P.J."/>
            <person name="Tester M."/>
        </authorList>
    </citation>
    <scope>NUCLEOTIDE SEQUENCE [LARGE SCALE GENOMIC DNA]</scope>
    <source>
        <strain evidence="5">cv. PI 614886</strain>
    </source>
</reference>
<dbReference type="PANTHER" id="PTHR21027">
    <property type="entry name" value="TRNA-SPLICING ENDONUCLEASE SUBUNIT SEN54"/>
    <property type="match status" value="1"/>
</dbReference>
<keyword evidence="3" id="KW-0812">Transmembrane</keyword>
<name>A0A803L1U8_CHEQI</name>
<evidence type="ECO:0000256" key="2">
    <source>
        <dbReference type="ARBA" id="ARBA00022694"/>
    </source>
</evidence>
<feature type="domain" description="GOLD" evidence="4">
    <location>
        <begin position="253"/>
        <end position="343"/>
    </location>
</feature>
<accession>A0A803L1U8</accession>
<evidence type="ECO:0000256" key="1">
    <source>
        <dbReference type="ARBA" id="ARBA00005736"/>
    </source>
</evidence>
<dbReference type="SMART" id="SM01190">
    <property type="entry name" value="EMP24_GP25L"/>
    <property type="match status" value="1"/>
</dbReference>
<organism evidence="5 6">
    <name type="scientific">Chenopodium quinoa</name>
    <name type="common">Quinoa</name>
    <dbReference type="NCBI Taxonomy" id="63459"/>
    <lineage>
        <taxon>Eukaryota</taxon>
        <taxon>Viridiplantae</taxon>
        <taxon>Streptophyta</taxon>
        <taxon>Embryophyta</taxon>
        <taxon>Tracheophyta</taxon>
        <taxon>Spermatophyta</taxon>
        <taxon>Magnoliopsida</taxon>
        <taxon>eudicotyledons</taxon>
        <taxon>Gunneridae</taxon>
        <taxon>Pentapetalae</taxon>
        <taxon>Caryophyllales</taxon>
        <taxon>Chenopodiaceae</taxon>
        <taxon>Chenopodioideae</taxon>
        <taxon>Atripliceae</taxon>
        <taxon>Chenopodium</taxon>
    </lineage>
</organism>
<dbReference type="InterPro" id="IPR009038">
    <property type="entry name" value="GOLD_dom"/>
</dbReference>
<dbReference type="GO" id="GO:0000379">
    <property type="term" value="P:tRNA-type intron splice site recognition and cleavage"/>
    <property type="evidence" value="ECO:0007669"/>
    <property type="project" value="TreeGrafter"/>
</dbReference>
<dbReference type="PROSITE" id="PS50866">
    <property type="entry name" value="GOLD"/>
    <property type="match status" value="1"/>
</dbReference>
<evidence type="ECO:0000259" key="4">
    <source>
        <dbReference type="PROSITE" id="PS50866"/>
    </source>
</evidence>
<dbReference type="EnsemblPlants" id="AUR62005836-RA">
    <property type="protein sequence ID" value="AUR62005836-RA:cds"/>
    <property type="gene ID" value="AUR62005836"/>
</dbReference>
<keyword evidence="6" id="KW-1185">Reference proteome</keyword>
<comment type="similarity">
    <text evidence="1">Belongs to the SEN54 family.</text>
</comment>
<keyword evidence="3" id="KW-0472">Membrane</keyword>
<evidence type="ECO:0000313" key="6">
    <source>
        <dbReference type="Proteomes" id="UP000596660"/>
    </source>
</evidence>
<protein>
    <recommendedName>
        <fullName evidence="4">GOLD domain-containing protein</fullName>
    </recommendedName>
</protein>
<proteinExistence type="inferred from homology"/>
<evidence type="ECO:0000313" key="5">
    <source>
        <dbReference type="EnsemblPlants" id="AUR62005836-RA:cds"/>
    </source>
</evidence>
<dbReference type="GO" id="GO:0000214">
    <property type="term" value="C:tRNA-intron endonuclease complex"/>
    <property type="evidence" value="ECO:0007669"/>
    <property type="project" value="TreeGrafter"/>
</dbReference>
<sequence length="461" mass="52386">MDGRLEAEELLTSLQGLSDSEFSSQDSADEELYSEAGSQTRLQFRSVVFKACWKDEMGMAEIMKHKGNLLKSMGINRNGKIYLSIEETLFLVQIGALLLVDDKSTALSLREIYPKVAEDKSGCSWEGFKIYQHLKSLGYIVGRLGTPWSLKSIKNCTLVPDNTSENNNATLIIVAGTSIVQSLKNIQLEEASPISEDGLLNYFEKTFPEESKFVAHLPVYEVYLPNSQFKKTCPGDPNFVVYPTRFDLQSGHTKCISEDIKSNSMTVGKYHIVNPNEGYPLPDTHKVTVRVTSAYGNNYHTADHVESGQFAYTAVESGDYMACFWTPEHNPAITVTIDFDWKTGVAAKDWGSVAKKGTVEKVYRNEDDDELTMKKAYYVEYGAWDSYSVMELELKKLMDTVNSIHEEMFYLREREEEMQALNRTTNSRMYWLGFLSFLVCSTVAGLQFFYLKNFFERKKLL</sequence>
<dbReference type="Proteomes" id="UP000596660">
    <property type="component" value="Unplaced"/>
</dbReference>
<dbReference type="Pfam" id="PF12928">
    <property type="entry name" value="tRNA_int_end_N2"/>
    <property type="match status" value="1"/>
</dbReference>
<reference evidence="5" key="2">
    <citation type="submission" date="2021-03" db="UniProtKB">
        <authorList>
            <consortium name="EnsemblPlants"/>
        </authorList>
    </citation>
    <scope>IDENTIFICATION</scope>
</reference>
<dbReference type="AlphaFoldDB" id="A0A803L1U8"/>
<feature type="transmembrane region" description="Helical" evidence="3">
    <location>
        <begin position="429"/>
        <end position="451"/>
    </location>
</feature>
<keyword evidence="2" id="KW-0819">tRNA processing</keyword>
<keyword evidence="3" id="KW-1133">Transmembrane helix</keyword>
<dbReference type="InterPro" id="IPR024336">
    <property type="entry name" value="tRNA_splic_suSen54_N"/>
</dbReference>
<dbReference type="Pfam" id="PF01105">
    <property type="entry name" value="EMP24_GP25L"/>
    <property type="match status" value="1"/>
</dbReference>
<dbReference type="PANTHER" id="PTHR21027:SF1">
    <property type="entry name" value="TRNA-SPLICING ENDONUCLEASE SUBUNIT SEN54"/>
    <property type="match status" value="1"/>
</dbReference>
<dbReference type="Gramene" id="AUR62005836-RA">
    <property type="protein sequence ID" value="AUR62005836-RA:cds"/>
    <property type="gene ID" value="AUR62005836"/>
</dbReference>
<evidence type="ECO:0000256" key="3">
    <source>
        <dbReference type="SAM" id="Phobius"/>
    </source>
</evidence>